<dbReference type="PIRSF" id="PIRSF006324">
    <property type="entry name" value="LeuE"/>
    <property type="match status" value="1"/>
</dbReference>
<dbReference type="EMBL" id="SIJB01000032">
    <property type="protein sequence ID" value="NBI30554.1"/>
    <property type="molecule type" value="Genomic_DNA"/>
</dbReference>
<gene>
    <name evidence="7" type="ORF">ERL59_16515</name>
</gene>
<evidence type="ECO:0000256" key="4">
    <source>
        <dbReference type="ARBA" id="ARBA00022989"/>
    </source>
</evidence>
<keyword evidence="8" id="KW-1185">Reference proteome</keyword>
<keyword evidence="5 6" id="KW-0472">Membrane</keyword>
<name>A0A6N9Q7E1_9BACL</name>
<evidence type="ECO:0000256" key="2">
    <source>
        <dbReference type="ARBA" id="ARBA00022475"/>
    </source>
</evidence>
<dbReference type="GO" id="GO:0015171">
    <property type="term" value="F:amino acid transmembrane transporter activity"/>
    <property type="evidence" value="ECO:0007669"/>
    <property type="project" value="TreeGrafter"/>
</dbReference>
<dbReference type="Pfam" id="PF01810">
    <property type="entry name" value="LysE"/>
    <property type="match status" value="1"/>
</dbReference>
<organism evidence="7 8">
    <name type="scientific">Chengkuizengella marina</name>
    <dbReference type="NCBI Taxonomy" id="2507566"/>
    <lineage>
        <taxon>Bacteria</taxon>
        <taxon>Bacillati</taxon>
        <taxon>Bacillota</taxon>
        <taxon>Bacilli</taxon>
        <taxon>Bacillales</taxon>
        <taxon>Paenibacillaceae</taxon>
        <taxon>Chengkuizengella</taxon>
    </lineage>
</organism>
<dbReference type="OrthoDB" id="9784202at2"/>
<comment type="subcellular location">
    <subcellularLocation>
        <location evidence="1">Cell membrane</location>
        <topology evidence="1">Multi-pass membrane protein</topology>
    </subcellularLocation>
</comment>
<dbReference type="PANTHER" id="PTHR30086">
    <property type="entry name" value="ARGININE EXPORTER PROTEIN ARGO"/>
    <property type="match status" value="1"/>
</dbReference>
<sequence length="208" mass="23357">MFIELFIIALFAGITPGPDLFIVIKNSLSYGVRIGFATALGIASSNVIHISLTIIGISVLIEQYPSLNSVIKILGAMYILWIGINAIRSSPSKEENGSDHDNQKEHKSFFRALREGFLISVFNVKPLLFFISIFSQFIDPETVTYVRWLYALEMVVTVGLLFSIIAIISSSIIFRKYYNKYAYWIDRIFGVVLILFAITIGFSVFFGG</sequence>
<dbReference type="InterPro" id="IPR001123">
    <property type="entry name" value="LeuE-type"/>
</dbReference>
<feature type="transmembrane region" description="Helical" evidence="6">
    <location>
        <begin position="181"/>
        <end position="206"/>
    </location>
</feature>
<dbReference type="RefSeq" id="WP_160647358.1">
    <property type="nucleotide sequence ID" value="NZ_SIJB01000032.1"/>
</dbReference>
<keyword evidence="4 6" id="KW-1133">Transmembrane helix</keyword>
<dbReference type="PANTHER" id="PTHR30086:SF20">
    <property type="entry name" value="ARGININE EXPORTER PROTEIN ARGO-RELATED"/>
    <property type="match status" value="1"/>
</dbReference>
<evidence type="ECO:0000313" key="7">
    <source>
        <dbReference type="EMBL" id="NBI30554.1"/>
    </source>
</evidence>
<dbReference type="GO" id="GO:0005886">
    <property type="term" value="C:plasma membrane"/>
    <property type="evidence" value="ECO:0007669"/>
    <property type="project" value="UniProtKB-SubCell"/>
</dbReference>
<proteinExistence type="predicted"/>
<evidence type="ECO:0000313" key="8">
    <source>
        <dbReference type="Proteomes" id="UP000448943"/>
    </source>
</evidence>
<evidence type="ECO:0000256" key="1">
    <source>
        <dbReference type="ARBA" id="ARBA00004651"/>
    </source>
</evidence>
<dbReference type="AlphaFoldDB" id="A0A6N9Q7E1"/>
<evidence type="ECO:0000256" key="3">
    <source>
        <dbReference type="ARBA" id="ARBA00022692"/>
    </source>
</evidence>
<comment type="caution">
    <text evidence="7">The sequence shown here is derived from an EMBL/GenBank/DDBJ whole genome shotgun (WGS) entry which is preliminary data.</text>
</comment>
<evidence type="ECO:0000256" key="5">
    <source>
        <dbReference type="ARBA" id="ARBA00023136"/>
    </source>
</evidence>
<feature type="transmembrane region" description="Helical" evidence="6">
    <location>
        <begin position="150"/>
        <end position="174"/>
    </location>
</feature>
<reference evidence="7 8" key="1">
    <citation type="submission" date="2019-01" db="EMBL/GenBank/DDBJ databases">
        <title>Chengkuizengella sp. nov., isolated from deep-sea sediment of East Pacific Ocean.</title>
        <authorList>
            <person name="Yang J."/>
            <person name="Lai Q."/>
            <person name="Shao Z."/>
        </authorList>
    </citation>
    <scope>NUCLEOTIDE SEQUENCE [LARGE SCALE GENOMIC DNA]</scope>
    <source>
        <strain evidence="7 8">YPA3-1-1</strain>
    </source>
</reference>
<dbReference type="Proteomes" id="UP000448943">
    <property type="component" value="Unassembled WGS sequence"/>
</dbReference>
<feature type="transmembrane region" description="Helical" evidence="6">
    <location>
        <begin position="36"/>
        <end position="61"/>
    </location>
</feature>
<feature type="transmembrane region" description="Helical" evidence="6">
    <location>
        <begin position="6"/>
        <end position="24"/>
    </location>
</feature>
<protein>
    <submittedName>
        <fullName evidence="7">LysE family translocator</fullName>
    </submittedName>
</protein>
<evidence type="ECO:0000256" key="6">
    <source>
        <dbReference type="SAM" id="Phobius"/>
    </source>
</evidence>
<keyword evidence="2" id="KW-1003">Cell membrane</keyword>
<feature type="transmembrane region" description="Helical" evidence="6">
    <location>
        <begin position="117"/>
        <end position="138"/>
    </location>
</feature>
<accession>A0A6N9Q7E1</accession>
<keyword evidence="3 6" id="KW-0812">Transmembrane</keyword>